<reference evidence="1 2" key="1">
    <citation type="journal article" date="2019" name="Emerg. Microbes Infect.">
        <title>Comprehensive subspecies identification of 175 nontuberculous mycobacteria species based on 7547 genomic profiles.</title>
        <authorList>
            <person name="Matsumoto Y."/>
            <person name="Kinjo T."/>
            <person name="Motooka D."/>
            <person name="Nabeya D."/>
            <person name="Jung N."/>
            <person name="Uechi K."/>
            <person name="Horii T."/>
            <person name="Iida T."/>
            <person name="Fujita J."/>
            <person name="Nakamura S."/>
        </authorList>
    </citation>
    <scope>NUCLEOTIDE SEQUENCE [LARGE SCALE GENOMIC DNA]</scope>
    <source>
        <strain evidence="1 2">JCM 6377</strain>
    </source>
</reference>
<dbReference type="Proteomes" id="UP000465302">
    <property type="component" value="Unassembled WGS sequence"/>
</dbReference>
<gene>
    <name evidence="1" type="ORF">MAGR_17660</name>
</gene>
<dbReference type="EMBL" id="BLKS01000001">
    <property type="protein sequence ID" value="GFG50325.1"/>
    <property type="molecule type" value="Genomic_DNA"/>
</dbReference>
<protein>
    <submittedName>
        <fullName evidence="1">Uncharacterized protein</fullName>
    </submittedName>
</protein>
<evidence type="ECO:0000313" key="1">
    <source>
        <dbReference type="EMBL" id="GFG50325.1"/>
    </source>
</evidence>
<name>A0A7I9VXY1_MYCAG</name>
<accession>A0A7I9VXY1</accession>
<comment type="caution">
    <text evidence="1">The sequence shown here is derived from an EMBL/GenBank/DDBJ whole genome shotgun (WGS) entry which is preliminary data.</text>
</comment>
<evidence type="ECO:0000313" key="2">
    <source>
        <dbReference type="Proteomes" id="UP000465302"/>
    </source>
</evidence>
<organism evidence="1 2">
    <name type="scientific">Mycolicibacterium agri</name>
    <name type="common">Mycobacterium agri</name>
    <dbReference type="NCBI Taxonomy" id="36811"/>
    <lineage>
        <taxon>Bacteria</taxon>
        <taxon>Bacillati</taxon>
        <taxon>Actinomycetota</taxon>
        <taxon>Actinomycetes</taxon>
        <taxon>Mycobacteriales</taxon>
        <taxon>Mycobacteriaceae</taxon>
        <taxon>Mycolicibacterium</taxon>
    </lineage>
</organism>
<dbReference type="AlphaFoldDB" id="A0A7I9VXY1"/>
<proteinExistence type="predicted"/>
<sequence length="78" mass="8467">MATYTASSVRDAIRMFNKHVLNPAMLHLAGRKHFYAGVIRHTGRRSGKRYTTSLTGAPVASIAARASCSDAFARRTSA</sequence>